<dbReference type="PANTHER" id="PTHR12934">
    <property type="entry name" value="50S RIBOSOMAL PROTEIN L15"/>
    <property type="match status" value="1"/>
</dbReference>
<dbReference type="InterPro" id="IPR030878">
    <property type="entry name" value="Ribosomal_uL15"/>
</dbReference>
<keyword evidence="4" id="KW-0694">RNA-binding</keyword>
<evidence type="ECO:0000313" key="7">
    <source>
        <dbReference type="EMBL" id="OGF26337.1"/>
    </source>
</evidence>
<keyword evidence="4" id="KW-0699">rRNA-binding</keyword>
<dbReference type="Pfam" id="PF00828">
    <property type="entry name" value="Ribosomal_L27A"/>
    <property type="match status" value="1"/>
</dbReference>
<accession>A0A1F5SHZ5</accession>
<feature type="domain" description="Large ribosomal subunit protein uL15/eL18" evidence="6">
    <location>
        <begin position="76"/>
        <end position="146"/>
    </location>
</feature>
<evidence type="ECO:0000259" key="6">
    <source>
        <dbReference type="Pfam" id="PF00828"/>
    </source>
</evidence>
<dbReference type="InterPro" id="IPR021131">
    <property type="entry name" value="Ribosomal_uL15/eL18"/>
</dbReference>
<dbReference type="InterPro" id="IPR036227">
    <property type="entry name" value="Ribosomal_uL15/eL18_sf"/>
</dbReference>
<dbReference type="STRING" id="1797994.A2227_03585"/>
<sequence>MTLALHTIKSTAGTTKKRKRVGRGNASGHGTYSTRGLKGQKSRKGVSNLKRLGMKQVLLRTPKKRGFRSLKPKLQVVNLSLINDNFKDKDIIDPKVLLGKKLIDTVKTGVKVLGPGKLILKGLTFKDVKMSGSVKEELEKAGGTCVVKKEKKVYNRR</sequence>
<feature type="region of interest" description="Disordered" evidence="5">
    <location>
        <begin position="1"/>
        <end position="46"/>
    </location>
</feature>
<evidence type="ECO:0000256" key="3">
    <source>
        <dbReference type="ARBA" id="ARBA00023274"/>
    </source>
</evidence>
<proteinExistence type="inferred from homology"/>
<comment type="similarity">
    <text evidence="1 4">Belongs to the universal ribosomal protein uL15 family.</text>
</comment>
<keyword evidence="2 4" id="KW-0689">Ribosomal protein</keyword>
<evidence type="ECO:0000313" key="8">
    <source>
        <dbReference type="Proteomes" id="UP000178367"/>
    </source>
</evidence>
<dbReference type="NCBIfam" id="TIGR01071">
    <property type="entry name" value="rplO_bact"/>
    <property type="match status" value="1"/>
</dbReference>
<dbReference type="Gene3D" id="3.100.10.10">
    <property type="match status" value="1"/>
</dbReference>
<dbReference type="HAMAP" id="MF_01341">
    <property type="entry name" value="Ribosomal_uL15"/>
    <property type="match status" value="1"/>
</dbReference>
<evidence type="ECO:0000256" key="1">
    <source>
        <dbReference type="ARBA" id="ARBA00007320"/>
    </source>
</evidence>
<dbReference type="GO" id="GO:0022625">
    <property type="term" value="C:cytosolic large ribosomal subunit"/>
    <property type="evidence" value="ECO:0007669"/>
    <property type="project" value="TreeGrafter"/>
</dbReference>
<dbReference type="PANTHER" id="PTHR12934:SF11">
    <property type="entry name" value="LARGE RIBOSOMAL SUBUNIT PROTEIN UL15M"/>
    <property type="match status" value="1"/>
</dbReference>
<evidence type="ECO:0000256" key="5">
    <source>
        <dbReference type="SAM" id="MobiDB-lite"/>
    </source>
</evidence>
<dbReference type="GO" id="GO:0019843">
    <property type="term" value="F:rRNA binding"/>
    <property type="evidence" value="ECO:0007669"/>
    <property type="project" value="UniProtKB-UniRule"/>
</dbReference>
<name>A0A1F5SHZ5_9BACT</name>
<protein>
    <recommendedName>
        <fullName evidence="4">Large ribosomal subunit protein uL15</fullName>
    </recommendedName>
</protein>
<dbReference type="GO" id="GO:0006412">
    <property type="term" value="P:translation"/>
    <property type="evidence" value="ECO:0007669"/>
    <property type="project" value="UniProtKB-UniRule"/>
</dbReference>
<dbReference type="AlphaFoldDB" id="A0A1F5SHZ5"/>
<dbReference type="GO" id="GO:0003735">
    <property type="term" value="F:structural constituent of ribosome"/>
    <property type="evidence" value="ECO:0007669"/>
    <property type="project" value="InterPro"/>
</dbReference>
<dbReference type="Proteomes" id="UP000178367">
    <property type="component" value="Unassembled WGS sequence"/>
</dbReference>
<dbReference type="EMBL" id="MFGB01000016">
    <property type="protein sequence ID" value="OGF26337.1"/>
    <property type="molecule type" value="Genomic_DNA"/>
</dbReference>
<comment type="function">
    <text evidence="4">Binds to the 23S rRNA.</text>
</comment>
<dbReference type="SUPFAM" id="SSF52080">
    <property type="entry name" value="Ribosomal proteins L15p and L18e"/>
    <property type="match status" value="1"/>
</dbReference>
<dbReference type="InterPro" id="IPR005749">
    <property type="entry name" value="Ribosomal_uL15_bac-type"/>
</dbReference>
<reference evidence="7 8" key="1">
    <citation type="journal article" date="2016" name="Nat. Commun.">
        <title>Thousands of microbial genomes shed light on interconnected biogeochemical processes in an aquifer system.</title>
        <authorList>
            <person name="Anantharaman K."/>
            <person name="Brown C.T."/>
            <person name="Hug L.A."/>
            <person name="Sharon I."/>
            <person name="Castelle C.J."/>
            <person name="Probst A.J."/>
            <person name="Thomas B.C."/>
            <person name="Singh A."/>
            <person name="Wilkins M.J."/>
            <person name="Karaoz U."/>
            <person name="Brodie E.L."/>
            <person name="Williams K.H."/>
            <person name="Hubbard S.S."/>
            <person name="Banfield J.F."/>
        </authorList>
    </citation>
    <scope>NUCLEOTIDE SEQUENCE [LARGE SCALE GENOMIC DNA]</scope>
</reference>
<gene>
    <name evidence="4" type="primary">rplO</name>
    <name evidence="7" type="ORF">A2227_03585</name>
</gene>
<evidence type="ECO:0000256" key="2">
    <source>
        <dbReference type="ARBA" id="ARBA00022980"/>
    </source>
</evidence>
<comment type="subunit">
    <text evidence="4">Part of the 50S ribosomal subunit.</text>
</comment>
<evidence type="ECO:0000256" key="4">
    <source>
        <dbReference type="HAMAP-Rule" id="MF_01341"/>
    </source>
</evidence>
<keyword evidence="3 4" id="KW-0687">Ribonucleoprotein</keyword>
<comment type="caution">
    <text evidence="7">The sequence shown here is derived from an EMBL/GenBank/DDBJ whole genome shotgun (WGS) entry which is preliminary data.</text>
</comment>
<organism evidence="7 8">
    <name type="scientific">Candidatus Falkowbacteria bacterium RIFOXYA2_FULL_47_19</name>
    <dbReference type="NCBI Taxonomy" id="1797994"/>
    <lineage>
        <taxon>Bacteria</taxon>
        <taxon>Candidatus Falkowiibacteriota</taxon>
    </lineage>
</organism>